<protein>
    <submittedName>
        <fullName evidence="1">Uncharacterized protein</fullName>
    </submittedName>
</protein>
<gene>
    <name evidence="1" type="ORF">HMPREF3213_01212</name>
</gene>
<name>A0A133KV74_HEYCO</name>
<dbReference type="AlphaFoldDB" id="A0A133KV74"/>
<accession>A0A133KV74</accession>
<dbReference type="GeneID" id="93261100"/>
<proteinExistence type="predicted"/>
<sequence length="70" mass="7934">MQQRINHGQDLEGATPYSFRNEFVLSELHGMKKRITLPQLTENGLVKRRGYSSGSIMARTLQGCKTVQLL</sequence>
<evidence type="ECO:0000313" key="2">
    <source>
        <dbReference type="Proteomes" id="UP000070376"/>
    </source>
</evidence>
<dbReference type="Proteomes" id="UP000070376">
    <property type="component" value="Unassembled WGS sequence"/>
</dbReference>
<dbReference type="RefSeq" id="WP_017550720.1">
    <property type="nucleotide sequence ID" value="NZ_CP010525.1"/>
</dbReference>
<evidence type="ECO:0000313" key="1">
    <source>
        <dbReference type="EMBL" id="KWZ83436.1"/>
    </source>
</evidence>
<organism evidence="1 2">
    <name type="scientific">Heyndrickxia coagulans</name>
    <name type="common">Weizmannia coagulans</name>
    <dbReference type="NCBI Taxonomy" id="1398"/>
    <lineage>
        <taxon>Bacteria</taxon>
        <taxon>Bacillati</taxon>
        <taxon>Bacillota</taxon>
        <taxon>Bacilli</taxon>
        <taxon>Bacillales</taxon>
        <taxon>Bacillaceae</taxon>
        <taxon>Heyndrickxia</taxon>
    </lineage>
</organism>
<comment type="caution">
    <text evidence="1">The sequence shown here is derived from an EMBL/GenBank/DDBJ whole genome shotgun (WGS) entry which is preliminary data.</text>
</comment>
<reference evidence="2" key="1">
    <citation type="submission" date="2016-01" db="EMBL/GenBank/DDBJ databases">
        <authorList>
            <person name="Mitreva M."/>
            <person name="Pepin K.H."/>
            <person name="Mihindukulasuriya K.A."/>
            <person name="Fulton R."/>
            <person name="Fronick C."/>
            <person name="O'Laughlin M."/>
            <person name="Miner T."/>
            <person name="Herter B."/>
            <person name="Rosa B.A."/>
            <person name="Cordes M."/>
            <person name="Tomlinson C."/>
            <person name="Wollam A."/>
            <person name="Palsikar V.B."/>
            <person name="Mardis E.R."/>
            <person name="Wilson R.K."/>
        </authorList>
    </citation>
    <scope>NUCLEOTIDE SEQUENCE [LARGE SCALE GENOMIC DNA]</scope>
    <source>
        <strain evidence="2">GED7749B</strain>
    </source>
</reference>
<dbReference type="EMBL" id="LRPN01000037">
    <property type="protein sequence ID" value="KWZ83436.1"/>
    <property type="molecule type" value="Genomic_DNA"/>
</dbReference>